<evidence type="ECO:0000313" key="1">
    <source>
        <dbReference type="EMBL" id="PCG74502.1"/>
    </source>
</evidence>
<protein>
    <submittedName>
        <fullName evidence="1">Uncharacterized protein</fullName>
    </submittedName>
</protein>
<proteinExistence type="predicted"/>
<name>A0A2A4JSY8_HELVI</name>
<accession>A0A2A4JSY8</accession>
<gene>
    <name evidence="1" type="ORF">B5V51_13193</name>
</gene>
<dbReference type="EMBL" id="NWSH01000735">
    <property type="protein sequence ID" value="PCG74502.1"/>
    <property type="molecule type" value="Genomic_DNA"/>
</dbReference>
<reference evidence="1" key="1">
    <citation type="submission" date="2017-09" db="EMBL/GenBank/DDBJ databases">
        <title>Contemporary evolution of a Lepidopteran species, Heliothis virescens, in response to modern agricultural practices.</title>
        <authorList>
            <person name="Fritz M.L."/>
            <person name="Deyonke A.M."/>
            <person name="Papanicolaou A."/>
            <person name="Micinski S."/>
            <person name="Westbrook J."/>
            <person name="Gould F."/>
        </authorList>
    </citation>
    <scope>NUCLEOTIDE SEQUENCE [LARGE SCALE GENOMIC DNA]</scope>
    <source>
        <strain evidence="1">HvINT-</strain>
        <tissue evidence="1">Whole body</tissue>
    </source>
</reference>
<sequence>MAENRVLVPADRYFMYKANSGGIRFKMKTFGLYPELTLIAAHDPNLCLYKVG</sequence>
<organism evidence="1">
    <name type="scientific">Heliothis virescens</name>
    <name type="common">Tobacco budworm moth</name>
    <dbReference type="NCBI Taxonomy" id="7102"/>
    <lineage>
        <taxon>Eukaryota</taxon>
        <taxon>Metazoa</taxon>
        <taxon>Ecdysozoa</taxon>
        <taxon>Arthropoda</taxon>
        <taxon>Hexapoda</taxon>
        <taxon>Insecta</taxon>
        <taxon>Pterygota</taxon>
        <taxon>Neoptera</taxon>
        <taxon>Endopterygota</taxon>
        <taxon>Lepidoptera</taxon>
        <taxon>Glossata</taxon>
        <taxon>Ditrysia</taxon>
        <taxon>Noctuoidea</taxon>
        <taxon>Noctuidae</taxon>
        <taxon>Heliothinae</taxon>
        <taxon>Heliothis</taxon>
    </lineage>
</organism>
<dbReference type="AlphaFoldDB" id="A0A2A4JSY8"/>
<comment type="caution">
    <text evidence="1">The sequence shown here is derived from an EMBL/GenBank/DDBJ whole genome shotgun (WGS) entry which is preliminary data.</text>
</comment>